<evidence type="ECO:0000313" key="3">
    <source>
        <dbReference type="Proteomes" id="UP000235672"/>
    </source>
</evidence>
<proteinExistence type="predicted"/>
<reference evidence="2 3" key="1">
    <citation type="submission" date="2016-05" db="EMBL/GenBank/DDBJ databases">
        <title>A degradative enzymes factory behind the ericoid mycorrhizal symbiosis.</title>
        <authorList>
            <consortium name="DOE Joint Genome Institute"/>
            <person name="Martino E."/>
            <person name="Morin E."/>
            <person name="Grelet G."/>
            <person name="Kuo A."/>
            <person name="Kohler A."/>
            <person name="Daghino S."/>
            <person name="Barry K."/>
            <person name="Choi C."/>
            <person name="Cichocki N."/>
            <person name="Clum A."/>
            <person name="Copeland A."/>
            <person name="Hainaut M."/>
            <person name="Haridas S."/>
            <person name="Labutti K."/>
            <person name="Lindquist E."/>
            <person name="Lipzen A."/>
            <person name="Khouja H.-R."/>
            <person name="Murat C."/>
            <person name="Ohm R."/>
            <person name="Olson A."/>
            <person name="Spatafora J."/>
            <person name="Veneault-Fourrey C."/>
            <person name="Henrissat B."/>
            <person name="Grigoriev I."/>
            <person name="Martin F."/>
            <person name="Perotto S."/>
        </authorList>
    </citation>
    <scope>NUCLEOTIDE SEQUENCE [LARGE SCALE GENOMIC DNA]</scope>
    <source>
        <strain evidence="2 3">UAMH 7357</strain>
    </source>
</reference>
<dbReference type="AlphaFoldDB" id="A0A2J6PR93"/>
<dbReference type="Proteomes" id="UP000235672">
    <property type="component" value="Unassembled WGS sequence"/>
</dbReference>
<dbReference type="OrthoDB" id="5006988at2759"/>
<keyword evidence="3" id="KW-1185">Reference proteome</keyword>
<organism evidence="2 3">
    <name type="scientific">Hyaloscypha hepaticicola</name>
    <dbReference type="NCBI Taxonomy" id="2082293"/>
    <lineage>
        <taxon>Eukaryota</taxon>
        <taxon>Fungi</taxon>
        <taxon>Dikarya</taxon>
        <taxon>Ascomycota</taxon>
        <taxon>Pezizomycotina</taxon>
        <taxon>Leotiomycetes</taxon>
        <taxon>Helotiales</taxon>
        <taxon>Hyaloscyphaceae</taxon>
        <taxon>Hyaloscypha</taxon>
    </lineage>
</organism>
<evidence type="ECO:0000313" key="2">
    <source>
        <dbReference type="EMBL" id="PMD16538.1"/>
    </source>
</evidence>
<feature type="chain" id="PRO_5014357345" evidence="1">
    <location>
        <begin position="24"/>
        <end position="114"/>
    </location>
</feature>
<accession>A0A2J6PR93</accession>
<name>A0A2J6PR93_9HELO</name>
<feature type="signal peptide" evidence="1">
    <location>
        <begin position="1"/>
        <end position="23"/>
    </location>
</feature>
<gene>
    <name evidence="2" type="ORF">NA56DRAFT_663020</name>
</gene>
<evidence type="ECO:0000256" key="1">
    <source>
        <dbReference type="SAM" id="SignalP"/>
    </source>
</evidence>
<sequence>MCFTPTLLLAAGTLAFTIPKGQADGVYQVYTAPDGTETHTFLRGLNDDTIEARSTIPGKFSLANKRQVPGVDNNVISNIILQVEDEEEEILKQGTNFSIWRKIKKRGGLRLIIY</sequence>
<protein>
    <submittedName>
        <fullName evidence="2">Uncharacterized protein</fullName>
    </submittedName>
</protein>
<keyword evidence="1" id="KW-0732">Signal</keyword>
<dbReference type="EMBL" id="KZ613505">
    <property type="protein sequence ID" value="PMD16538.1"/>
    <property type="molecule type" value="Genomic_DNA"/>
</dbReference>